<sequence length="228" mass="24800">MPISFSRQLTAAPFSTSPPWRFLPHEFSLSSDAHQHQFGISSNTSATFAMVIRGQKIALLLIVFFLFCRWVLPCSGAEVPYPPTAVETDGITCLFIDQFGVRTQIECTHSTTTTKTTRTPSPSKEEGGISLDMQLLVGGILVAVGIVLLAVVNLCFFKKRCIFIAIMLPAGHPLNYWSGAINSSGIEKPADAFVIKQCKPTDQLKARQTCLSSNSANELTNFAAEALV</sequence>
<dbReference type="Proteomes" id="UP001620645">
    <property type="component" value="Unassembled WGS sequence"/>
</dbReference>
<protein>
    <submittedName>
        <fullName evidence="2">Uncharacterized protein</fullName>
    </submittedName>
</protein>
<gene>
    <name evidence="2" type="ORF">niasHS_018050</name>
</gene>
<evidence type="ECO:0000313" key="3">
    <source>
        <dbReference type="Proteomes" id="UP001620645"/>
    </source>
</evidence>
<keyword evidence="3" id="KW-1185">Reference proteome</keyword>
<evidence type="ECO:0000313" key="2">
    <source>
        <dbReference type="EMBL" id="KAL3069325.1"/>
    </source>
</evidence>
<name>A0ABD2HWT7_HETSC</name>
<keyword evidence="1" id="KW-0812">Transmembrane</keyword>
<evidence type="ECO:0000256" key="1">
    <source>
        <dbReference type="SAM" id="Phobius"/>
    </source>
</evidence>
<accession>A0ABD2HWT7</accession>
<proteinExistence type="predicted"/>
<feature type="transmembrane region" description="Helical" evidence="1">
    <location>
        <begin position="57"/>
        <end position="72"/>
    </location>
</feature>
<dbReference type="EMBL" id="JBICCN010000429">
    <property type="protein sequence ID" value="KAL3069325.1"/>
    <property type="molecule type" value="Genomic_DNA"/>
</dbReference>
<feature type="transmembrane region" description="Helical" evidence="1">
    <location>
        <begin position="135"/>
        <end position="157"/>
    </location>
</feature>
<keyword evidence="1" id="KW-1133">Transmembrane helix</keyword>
<dbReference type="AlphaFoldDB" id="A0ABD2HWT7"/>
<keyword evidence="1" id="KW-0472">Membrane</keyword>
<comment type="caution">
    <text evidence="2">The sequence shown here is derived from an EMBL/GenBank/DDBJ whole genome shotgun (WGS) entry which is preliminary data.</text>
</comment>
<reference evidence="2 3" key="1">
    <citation type="submission" date="2024-10" db="EMBL/GenBank/DDBJ databases">
        <authorList>
            <person name="Kim D."/>
        </authorList>
    </citation>
    <scope>NUCLEOTIDE SEQUENCE [LARGE SCALE GENOMIC DNA]</scope>
    <source>
        <strain evidence="2">Taebaek</strain>
    </source>
</reference>
<organism evidence="2 3">
    <name type="scientific">Heterodera schachtii</name>
    <name type="common">Sugarbeet cyst nematode worm</name>
    <name type="synonym">Tylenchus schachtii</name>
    <dbReference type="NCBI Taxonomy" id="97005"/>
    <lineage>
        <taxon>Eukaryota</taxon>
        <taxon>Metazoa</taxon>
        <taxon>Ecdysozoa</taxon>
        <taxon>Nematoda</taxon>
        <taxon>Chromadorea</taxon>
        <taxon>Rhabditida</taxon>
        <taxon>Tylenchina</taxon>
        <taxon>Tylenchomorpha</taxon>
        <taxon>Tylenchoidea</taxon>
        <taxon>Heteroderidae</taxon>
        <taxon>Heteroderinae</taxon>
        <taxon>Heterodera</taxon>
    </lineage>
</organism>